<dbReference type="EMBL" id="CP059735">
    <property type="protein sequence ID" value="WDE00727.1"/>
    <property type="molecule type" value="Genomic_DNA"/>
</dbReference>
<feature type="domain" description="Peptidase S1" evidence="2">
    <location>
        <begin position="37"/>
        <end position="294"/>
    </location>
</feature>
<evidence type="ECO:0000313" key="4">
    <source>
        <dbReference type="Proteomes" id="UP000032568"/>
    </source>
</evidence>
<reference evidence="3 4" key="1">
    <citation type="journal article" date="2015" name="Genome Announc.">
        <title>Draft Genome Sequences of Marine Isolates of Thalassomonas viridans and Thalassomonas actiniarum.</title>
        <authorList>
            <person name="Olonade I."/>
            <person name="van Zyl L.J."/>
            <person name="Trindade M."/>
        </authorList>
    </citation>
    <scope>NUCLEOTIDE SEQUENCE [LARGE SCALE GENOMIC DNA]</scope>
    <source>
        <strain evidence="3 4">A5K-106</strain>
    </source>
</reference>
<dbReference type="KEGG" id="tact:SG35_008895"/>
<keyword evidence="3" id="KW-0378">Hydrolase</keyword>
<evidence type="ECO:0000259" key="2">
    <source>
        <dbReference type="PROSITE" id="PS50240"/>
    </source>
</evidence>
<dbReference type="Pfam" id="PF00089">
    <property type="entry name" value="Trypsin"/>
    <property type="match status" value="1"/>
</dbReference>
<dbReference type="InterPro" id="IPR043504">
    <property type="entry name" value="Peptidase_S1_PA_chymotrypsin"/>
</dbReference>
<feature type="signal peptide" evidence="1">
    <location>
        <begin position="1"/>
        <end position="21"/>
    </location>
</feature>
<proteinExistence type="predicted"/>
<keyword evidence="4" id="KW-1185">Reference proteome</keyword>
<organism evidence="3 4">
    <name type="scientific">Thalassomonas actiniarum</name>
    <dbReference type="NCBI Taxonomy" id="485447"/>
    <lineage>
        <taxon>Bacteria</taxon>
        <taxon>Pseudomonadati</taxon>
        <taxon>Pseudomonadota</taxon>
        <taxon>Gammaproteobacteria</taxon>
        <taxon>Alteromonadales</taxon>
        <taxon>Colwelliaceae</taxon>
        <taxon>Thalassomonas</taxon>
    </lineage>
</organism>
<dbReference type="PROSITE" id="PS00134">
    <property type="entry name" value="TRYPSIN_HIS"/>
    <property type="match status" value="1"/>
</dbReference>
<protein>
    <submittedName>
        <fullName evidence="3">Trypsin-like serine protease</fullName>
    </submittedName>
</protein>
<dbReference type="InterPro" id="IPR009003">
    <property type="entry name" value="Peptidase_S1_PA"/>
</dbReference>
<dbReference type="GO" id="GO:0004252">
    <property type="term" value="F:serine-type endopeptidase activity"/>
    <property type="evidence" value="ECO:0007669"/>
    <property type="project" value="InterPro"/>
</dbReference>
<name>A0AAE9YU53_9GAMM</name>
<dbReference type="Proteomes" id="UP000032568">
    <property type="component" value="Chromosome"/>
</dbReference>
<reference evidence="3 4" key="2">
    <citation type="journal article" date="2022" name="Mar. Drugs">
        <title>Bioassay-Guided Fractionation Leads to the Detection of Cholic Acid Generated by the Rare Thalassomonas sp.</title>
        <authorList>
            <person name="Pheiffer F."/>
            <person name="Schneider Y.K."/>
            <person name="Hansen E.H."/>
            <person name="Andersen J.H."/>
            <person name="Isaksson J."/>
            <person name="Busche T."/>
            <person name="R C."/>
            <person name="Kalinowski J."/>
            <person name="Zyl L.V."/>
            <person name="Trindade M."/>
        </authorList>
    </citation>
    <scope>NUCLEOTIDE SEQUENCE [LARGE SCALE GENOMIC DNA]</scope>
    <source>
        <strain evidence="3 4">A5K-106</strain>
    </source>
</reference>
<dbReference type="InterPro" id="IPR001254">
    <property type="entry name" value="Trypsin_dom"/>
</dbReference>
<sequence length="294" mass="31015">MFKKLILPVAITLLLSPLAGAISLDKAGKAKGPSIQLIGGSTTSDWPSAVQFFVSGGSACTAVKIASHRYLTAAHCLIDKTTGEVESSAFFGAKVYLSNVQEPTTSSGWTVNYLNRVMLHSSYVSEILSRINSNESTNGAGMHSFDVATFTLQNTSPYPVSAVDFNEVHPGDNITLVGYGCEEKVGKNRSGYGRKKAGNTYALAIDAYDNHPGYSAYYAGKAAEVFYHNVVVAAPKLDGSAPGLCPGDSGGPAFKNNKVIGVGAYYSFMDTSGIAYTNMETKLSGLAAWAGWSL</sequence>
<dbReference type="GO" id="GO:0006508">
    <property type="term" value="P:proteolysis"/>
    <property type="evidence" value="ECO:0007669"/>
    <property type="project" value="UniProtKB-KW"/>
</dbReference>
<gene>
    <name evidence="3" type="ORF">SG35_008895</name>
</gene>
<keyword evidence="3" id="KW-0645">Protease</keyword>
<feature type="chain" id="PRO_5041933435" evidence="1">
    <location>
        <begin position="22"/>
        <end position="294"/>
    </location>
</feature>
<dbReference type="InterPro" id="IPR018114">
    <property type="entry name" value="TRYPSIN_HIS"/>
</dbReference>
<dbReference type="RefSeq" id="WP_044830885.1">
    <property type="nucleotide sequence ID" value="NZ_CP059735.1"/>
</dbReference>
<accession>A0AAE9YU53</accession>
<dbReference type="SUPFAM" id="SSF50494">
    <property type="entry name" value="Trypsin-like serine proteases"/>
    <property type="match status" value="1"/>
</dbReference>
<evidence type="ECO:0000256" key="1">
    <source>
        <dbReference type="SAM" id="SignalP"/>
    </source>
</evidence>
<evidence type="ECO:0000313" key="3">
    <source>
        <dbReference type="EMBL" id="WDE00727.1"/>
    </source>
</evidence>
<keyword evidence="1" id="KW-0732">Signal</keyword>
<dbReference type="Gene3D" id="2.40.10.10">
    <property type="entry name" value="Trypsin-like serine proteases"/>
    <property type="match status" value="1"/>
</dbReference>
<dbReference type="AlphaFoldDB" id="A0AAE9YU53"/>
<dbReference type="PROSITE" id="PS50240">
    <property type="entry name" value="TRYPSIN_DOM"/>
    <property type="match status" value="1"/>
</dbReference>